<accession>A0ABY5AS03</accession>
<dbReference type="RefSeq" id="WP_252663665.1">
    <property type="nucleotide sequence ID" value="NZ_CP098611.1"/>
</dbReference>
<evidence type="ECO:0000256" key="1">
    <source>
        <dbReference type="SAM" id="Coils"/>
    </source>
</evidence>
<dbReference type="SMART" id="SM00028">
    <property type="entry name" value="TPR"/>
    <property type="match status" value="5"/>
</dbReference>
<sequence>MMRISGALRFCVCLLLGCVISLAIPVLRPDVGVTAPPLDSSLLAQSSEPDVLLRRGRTAYEAGEMASAAESLQEAAQAYGERGEPLNQAIALNYLSLAQQQQGQWREATEAIQESLTLIGVPSATARDDRQRLFAAALTTQGQLQLALGQAEAAFESWQEAERRYERLGDVEGRWGSQLNQARALEALGLYRRSCDQLLDVLTSGALTCDGLAADDPDVRTRQRGELLAAIERQPDSPLKAMALRSLGNQLRLLGQLEASERILQASLDTSELDGDRSLAYLSLGNTAKAKVNRAFNLRQFDIEEDDDLTQAKASSLDSYAMTALGYYQRAIDLSSSPSLRLQGQLNRLDVLSDLIRIIPQRADYLQNKLDFELIVISPANPLVSDYQQQIAISSSQVQQLTQEAEQLINQIYPDLSSLPLSKVKVESQLKLACHALDCNQINLQQPTNNLGFHRERVFNLIQQSITEADQLGSLGLQSYGYGVLGKFQEQGRDWDEAITATREALMLSTQEVRKDLSYQWQWQMGRILQTRHEEDFGVAEVSSEAINYYRQASKSLKQLRQELAALDSIIQYDFRDNVEPVYKQFVELLLRGDTVSSDSLEEARNAIEDLRIAELNNFFQDACITEEEVEVDEIIDKQDPTAALIYTIILDDRLEVIAKLPGQDLSHHSVTQNEQGYFQKVLWNLYVGLIDVTRNRSDVKPNAQEIYEWLIAPISPKLEESNVKTLVFFLDTILQRIPMSVLYNQNTDKFLIEDYAIAITPGIKIIQPQSFDTVGVSVLGGGLSESRENLADLPGVELEIENISQLLPTRVLLNQTFTRSAVENLVGSGLFSVIHLATHGNFSSDPEQTYLVLSDELLKVRSMDAVFRLNPLATANMIELLVMSACKTAQGDERAALGLSGMAVRSGARSTVATLWPADDESTAKVMPDFYEQLKAGKNKAEALRAAQLNFLNQLRYEGVDNPKMEFRKWAPYILVGNWL</sequence>
<reference evidence="3" key="1">
    <citation type="submission" date="2022-06" db="EMBL/GenBank/DDBJ databases">
        <title>Genome sequence of Phormidium yuhuli AB48 isolated from an industrial photobioreactor environment.</title>
        <authorList>
            <person name="Qiu Y."/>
            <person name="Noonan A.J.C."/>
            <person name="Dofher K."/>
            <person name="Koch M."/>
            <person name="Kieft B."/>
            <person name="Lin X."/>
            <person name="Ziels R.M."/>
            <person name="Hallam S.J."/>
        </authorList>
    </citation>
    <scope>NUCLEOTIDE SEQUENCE</scope>
    <source>
        <strain evidence="3">AB48</strain>
    </source>
</reference>
<dbReference type="Pfam" id="PF12770">
    <property type="entry name" value="CHAT"/>
    <property type="match status" value="1"/>
</dbReference>
<dbReference type="PANTHER" id="PTHR10098">
    <property type="entry name" value="RAPSYN-RELATED"/>
    <property type="match status" value="1"/>
</dbReference>
<organism evidence="3 4">
    <name type="scientific">Phormidium yuhuli AB48</name>
    <dbReference type="NCBI Taxonomy" id="2940671"/>
    <lineage>
        <taxon>Bacteria</taxon>
        <taxon>Bacillati</taxon>
        <taxon>Cyanobacteriota</taxon>
        <taxon>Cyanophyceae</taxon>
        <taxon>Oscillatoriophycideae</taxon>
        <taxon>Oscillatoriales</taxon>
        <taxon>Oscillatoriaceae</taxon>
        <taxon>Phormidium</taxon>
        <taxon>Phormidium yuhuli</taxon>
    </lineage>
</organism>
<evidence type="ECO:0000259" key="2">
    <source>
        <dbReference type="Pfam" id="PF12770"/>
    </source>
</evidence>
<dbReference type="InterPro" id="IPR019734">
    <property type="entry name" value="TPR_rpt"/>
</dbReference>
<name>A0ABY5AS03_9CYAN</name>
<keyword evidence="4" id="KW-1185">Reference proteome</keyword>
<feature type="coiled-coil region" evidence="1">
    <location>
        <begin position="384"/>
        <end position="411"/>
    </location>
</feature>
<proteinExistence type="predicted"/>
<dbReference type="SUPFAM" id="SSF48452">
    <property type="entry name" value="TPR-like"/>
    <property type="match status" value="1"/>
</dbReference>
<protein>
    <submittedName>
        <fullName evidence="3">CHAT domain-containing protein</fullName>
    </submittedName>
</protein>
<feature type="domain" description="CHAT" evidence="2">
    <location>
        <begin position="702"/>
        <end position="979"/>
    </location>
</feature>
<evidence type="ECO:0000313" key="3">
    <source>
        <dbReference type="EMBL" id="USR91643.1"/>
    </source>
</evidence>
<dbReference type="Proteomes" id="UP001056708">
    <property type="component" value="Chromosome"/>
</dbReference>
<dbReference type="EMBL" id="CP098611">
    <property type="protein sequence ID" value="USR91643.1"/>
    <property type="molecule type" value="Genomic_DNA"/>
</dbReference>
<gene>
    <name evidence="3" type="ORF">NEA10_02635</name>
</gene>
<keyword evidence="1" id="KW-0175">Coiled coil</keyword>
<dbReference type="InterPro" id="IPR024983">
    <property type="entry name" value="CHAT_dom"/>
</dbReference>
<evidence type="ECO:0000313" key="4">
    <source>
        <dbReference type="Proteomes" id="UP001056708"/>
    </source>
</evidence>
<dbReference type="InterPro" id="IPR011990">
    <property type="entry name" value="TPR-like_helical_dom_sf"/>
</dbReference>
<dbReference type="Gene3D" id="1.25.40.10">
    <property type="entry name" value="Tetratricopeptide repeat domain"/>
    <property type="match status" value="1"/>
</dbReference>